<feature type="region of interest" description="Disordered" evidence="1">
    <location>
        <begin position="1"/>
        <end position="45"/>
    </location>
</feature>
<protein>
    <submittedName>
        <fullName evidence="2">Uncharacterized protein</fullName>
    </submittedName>
</protein>
<comment type="caution">
    <text evidence="2">The sequence shown here is derived from an EMBL/GenBank/DDBJ whole genome shotgun (WGS) entry which is preliminary data.</text>
</comment>
<organism evidence="2 3">
    <name type="scientific">Datura stramonium</name>
    <name type="common">Jimsonweed</name>
    <name type="synonym">Common thornapple</name>
    <dbReference type="NCBI Taxonomy" id="4076"/>
    <lineage>
        <taxon>Eukaryota</taxon>
        <taxon>Viridiplantae</taxon>
        <taxon>Streptophyta</taxon>
        <taxon>Embryophyta</taxon>
        <taxon>Tracheophyta</taxon>
        <taxon>Spermatophyta</taxon>
        <taxon>Magnoliopsida</taxon>
        <taxon>eudicotyledons</taxon>
        <taxon>Gunneridae</taxon>
        <taxon>Pentapetalae</taxon>
        <taxon>asterids</taxon>
        <taxon>lamiids</taxon>
        <taxon>Solanales</taxon>
        <taxon>Solanaceae</taxon>
        <taxon>Solanoideae</taxon>
        <taxon>Datureae</taxon>
        <taxon>Datura</taxon>
    </lineage>
</organism>
<proteinExistence type="predicted"/>
<keyword evidence="3" id="KW-1185">Reference proteome</keyword>
<dbReference type="EMBL" id="JACEIK010005078">
    <property type="protein sequence ID" value="MCE0480661.1"/>
    <property type="molecule type" value="Genomic_DNA"/>
</dbReference>
<accession>A0ABS8VJG0</accession>
<name>A0ABS8VJG0_DATST</name>
<evidence type="ECO:0000313" key="3">
    <source>
        <dbReference type="Proteomes" id="UP000823775"/>
    </source>
</evidence>
<evidence type="ECO:0000256" key="1">
    <source>
        <dbReference type="SAM" id="MobiDB-lite"/>
    </source>
</evidence>
<gene>
    <name evidence="2" type="ORF">HAX54_037689</name>
</gene>
<feature type="non-terminal residue" evidence="2">
    <location>
        <position position="109"/>
    </location>
</feature>
<feature type="compositionally biased region" description="Acidic residues" evidence="1">
    <location>
        <begin position="19"/>
        <end position="28"/>
    </location>
</feature>
<sequence length="109" mass="12368">MAIKKPRGLMSRKYYLTPSDDDPPEAPEDSMHDAIDNDNETGDDLFGEIDKATTLKRKEEFVKQRHLKPNPKKSTLVDAELEGIDELEPEQVVDLEEINELTGLTEISK</sequence>
<reference evidence="2 3" key="1">
    <citation type="journal article" date="2021" name="BMC Genomics">
        <title>Datura genome reveals duplications of psychoactive alkaloid biosynthetic genes and high mutation rate following tissue culture.</title>
        <authorList>
            <person name="Rajewski A."/>
            <person name="Carter-House D."/>
            <person name="Stajich J."/>
            <person name="Litt A."/>
        </authorList>
    </citation>
    <scope>NUCLEOTIDE SEQUENCE [LARGE SCALE GENOMIC DNA]</scope>
    <source>
        <strain evidence="2">AR-01</strain>
    </source>
</reference>
<dbReference type="Proteomes" id="UP000823775">
    <property type="component" value="Unassembled WGS sequence"/>
</dbReference>
<feature type="compositionally biased region" description="Acidic residues" evidence="1">
    <location>
        <begin position="36"/>
        <end position="45"/>
    </location>
</feature>
<evidence type="ECO:0000313" key="2">
    <source>
        <dbReference type="EMBL" id="MCE0480661.1"/>
    </source>
</evidence>